<keyword evidence="1" id="KW-0862">Zinc</keyword>
<dbReference type="EMBL" id="JACMSC010000002">
    <property type="protein sequence ID" value="KAG6533820.1"/>
    <property type="molecule type" value="Genomic_DNA"/>
</dbReference>
<keyword evidence="1" id="KW-0479">Metal-binding</keyword>
<dbReference type="Pfam" id="PF00098">
    <property type="entry name" value="zf-CCHC"/>
    <property type="match status" value="1"/>
</dbReference>
<sequence length="248" mass="28395">MTDKAVYRYMNDYFHLASKSGRMWVNEELSTEFFTKLPRPLGDRVEKEFKERHPTNTIGVVPRIAFTRQFLKDMCQEALFQSQLKKMNFCGNTPVHGVYGKNKEKAGKKFGARKSTTYKGKPHDSHVRIGKAKHLALRKKNCKCYACGETGHYASECTNPRKIIKRVAILDSLELQEGIEVVSVGMNESDLSDIYSVSEGEDLTYQPEEFDIFMLRQTDISQETLKIKRTHPLAFLPQRKTEGAAVMT</sequence>
<dbReference type="PROSITE" id="PS50158">
    <property type="entry name" value="ZF_CCHC"/>
    <property type="match status" value="1"/>
</dbReference>
<evidence type="ECO:0000256" key="1">
    <source>
        <dbReference type="PROSITE-ProRule" id="PRU00047"/>
    </source>
</evidence>
<organism evidence="3 4">
    <name type="scientific">Zingiber officinale</name>
    <name type="common">Ginger</name>
    <name type="synonym">Amomum zingiber</name>
    <dbReference type="NCBI Taxonomy" id="94328"/>
    <lineage>
        <taxon>Eukaryota</taxon>
        <taxon>Viridiplantae</taxon>
        <taxon>Streptophyta</taxon>
        <taxon>Embryophyta</taxon>
        <taxon>Tracheophyta</taxon>
        <taxon>Spermatophyta</taxon>
        <taxon>Magnoliopsida</taxon>
        <taxon>Liliopsida</taxon>
        <taxon>Zingiberales</taxon>
        <taxon>Zingiberaceae</taxon>
        <taxon>Zingiber</taxon>
    </lineage>
</organism>
<evidence type="ECO:0000259" key="2">
    <source>
        <dbReference type="PROSITE" id="PS50158"/>
    </source>
</evidence>
<dbReference type="GO" id="GO:0008270">
    <property type="term" value="F:zinc ion binding"/>
    <property type="evidence" value="ECO:0007669"/>
    <property type="project" value="UniProtKB-KW"/>
</dbReference>
<keyword evidence="4" id="KW-1185">Reference proteome</keyword>
<dbReference type="Gene3D" id="4.10.60.10">
    <property type="entry name" value="Zinc finger, CCHC-type"/>
    <property type="match status" value="1"/>
</dbReference>
<evidence type="ECO:0000313" key="3">
    <source>
        <dbReference type="EMBL" id="KAG6533820.1"/>
    </source>
</evidence>
<dbReference type="Pfam" id="PF22909">
    <property type="entry name" value="Caulimovir_coat_dom"/>
    <property type="match status" value="1"/>
</dbReference>
<gene>
    <name evidence="3" type="ORF">ZIOFF_007698</name>
</gene>
<evidence type="ECO:0000313" key="4">
    <source>
        <dbReference type="Proteomes" id="UP000734854"/>
    </source>
</evidence>
<name>A0A8J5IE80_ZINOF</name>
<proteinExistence type="predicted"/>
<dbReference type="InterPro" id="IPR036875">
    <property type="entry name" value="Znf_CCHC_sf"/>
</dbReference>
<keyword evidence="1" id="KW-0863">Zinc-finger</keyword>
<dbReference type="Proteomes" id="UP000734854">
    <property type="component" value="Unassembled WGS sequence"/>
</dbReference>
<accession>A0A8J5IE80</accession>
<dbReference type="SUPFAM" id="SSF57756">
    <property type="entry name" value="Retrovirus zinc finger-like domains"/>
    <property type="match status" value="1"/>
</dbReference>
<reference evidence="3 4" key="1">
    <citation type="submission" date="2020-08" db="EMBL/GenBank/DDBJ databases">
        <title>Plant Genome Project.</title>
        <authorList>
            <person name="Zhang R.-G."/>
        </authorList>
    </citation>
    <scope>NUCLEOTIDE SEQUENCE [LARGE SCALE GENOMIC DNA]</scope>
    <source>
        <tissue evidence="3">Rhizome</tissue>
    </source>
</reference>
<dbReference type="InterPro" id="IPR001878">
    <property type="entry name" value="Znf_CCHC"/>
</dbReference>
<protein>
    <recommendedName>
        <fullName evidence="2">CCHC-type domain-containing protein</fullName>
    </recommendedName>
</protein>
<dbReference type="SMART" id="SM00343">
    <property type="entry name" value="ZnF_C2HC"/>
    <property type="match status" value="1"/>
</dbReference>
<dbReference type="AlphaFoldDB" id="A0A8J5IE80"/>
<comment type="caution">
    <text evidence="3">The sequence shown here is derived from an EMBL/GenBank/DDBJ whole genome shotgun (WGS) entry which is preliminary data.</text>
</comment>
<dbReference type="GO" id="GO:0003676">
    <property type="term" value="F:nucleic acid binding"/>
    <property type="evidence" value="ECO:0007669"/>
    <property type="project" value="InterPro"/>
</dbReference>
<feature type="domain" description="CCHC-type" evidence="2">
    <location>
        <begin position="143"/>
        <end position="159"/>
    </location>
</feature>